<feature type="region of interest" description="Disordered" evidence="1">
    <location>
        <begin position="127"/>
        <end position="186"/>
    </location>
</feature>
<dbReference type="RefSeq" id="WP_095234092.1">
    <property type="nucleotide sequence ID" value="NZ_NPBE01000023.1"/>
</dbReference>
<comment type="caution">
    <text evidence="2">The sequence shown here is derived from an EMBL/GenBank/DDBJ whole genome shotgun (WGS) entry which is preliminary data.</text>
</comment>
<dbReference type="InterPro" id="IPR025571">
    <property type="entry name" value="YqfQ"/>
</dbReference>
<evidence type="ECO:0000313" key="2">
    <source>
        <dbReference type="EMBL" id="PAD22000.1"/>
    </source>
</evidence>
<feature type="region of interest" description="Disordered" evidence="1">
    <location>
        <begin position="1"/>
        <end position="47"/>
    </location>
</feature>
<proteinExistence type="predicted"/>
<evidence type="ECO:0000313" key="3">
    <source>
        <dbReference type="Proteomes" id="UP000216013"/>
    </source>
</evidence>
<dbReference type="Proteomes" id="UP000216013">
    <property type="component" value="Unassembled WGS sequence"/>
</dbReference>
<feature type="compositionally biased region" description="Acidic residues" evidence="1">
    <location>
        <begin position="127"/>
        <end position="136"/>
    </location>
</feature>
<dbReference type="AlphaFoldDB" id="A0A268AD02"/>
<feature type="compositionally biased region" description="Basic and acidic residues" evidence="1">
    <location>
        <begin position="138"/>
        <end position="176"/>
    </location>
</feature>
<sequence>MARNLFGPSAFGRRGQPPVRRNPFLSHQRVAPQPPPQPQRTSGGGLSGVLQKILNRGSRGVQTTARAALPASRSSSGGVSFLDMLNHTQSALRAAESFMPMVQEYGPMVKNLPSMLKMMKALKDINFDDDDEEPASETEAKNKDEEKDKSNEDDKTLTSISKDEKAPSKQEPKKSGSGESLPKMYI</sequence>
<reference evidence="2 3" key="1">
    <citation type="submission" date="2017-07" db="EMBL/GenBank/DDBJ databases">
        <title>Isolation and whole genome analysis of endospore-forming bacteria from heroin.</title>
        <authorList>
            <person name="Kalinowski J."/>
            <person name="Ahrens B."/>
            <person name="Al-Dilaimi A."/>
            <person name="Winkler A."/>
            <person name="Wibberg D."/>
            <person name="Schleenbecker U."/>
            <person name="Ruckert C."/>
            <person name="Wolfel R."/>
            <person name="Grass G."/>
        </authorList>
    </citation>
    <scope>NUCLEOTIDE SEQUENCE [LARGE SCALE GENOMIC DNA]</scope>
    <source>
        <strain evidence="2 3">7528</strain>
    </source>
</reference>
<dbReference type="Pfam" id="PF14181">
    <property type="entry name" value="YqfQ"/>
    <property type="match status" value="1"/>
</dbReference>
<evidence type="ECO:0000256" key="1">
    <source>
        <dbReference type="SAM" id="MobiDB-lite"/>
    </source>
</evidence>
<organism evidence="2 3">
    <name type="scientific">Terribacillus saccharophilus</name>
    <dbReference type="NCBI Taxonomy" id="361277"/>
    <lineage>
        <taxon>Bacteria</taxon>
        <taxon>Bacillati</taxon>
        <taxon>Bacillota</taxon>
        <taxon>Bacilli</taxon>
        <taxon>Bacillales</taxon>
        <taxon>Bacillaceae</taxon>
        <taxon>Terribacillus</taxon>
    </lineage>
</organism>
<protein>
    <recommendedName>
        <fullName evidence="4">YqfQ-like protein</fullName>
    </recommendedName>
</protein>
<evidence type="ECO:0008006" key="4">
    <source>
        <dbReference type="Google" id="ProtNLM"/>
    </source>
</evidence>
<dbReference type="EMBL" id="NPBV01000003">
    <property type="protein sequence ID" value="PAD22000.1"/>
    <property type="molecule type" value="Genomic_DNA"/>
</dbReference>
<accession>A0A268AD02</accession>
<name>A0A268AD02_9BACI</name>
<gene>
    <name evidence="2" type="ORF">CHH64_04970</name>
</gene>